<dbReference type="PRINTS" id="PR00385">
    <property type="entry name" value="P450"/>
</dbReference>
<evidence type="ECO:0000256" key="4">
    <source>
        <dbReference type="ARBA" id="ARBA00023002"/>
    </source>
</evidence>
<evidence type="ECO:0000256" key="8">
    <source>
        <dbReference type="SAM" id="Coils"/>
    </source>
</evidence>
<feature type="transmembrane region" description="Helical" evidence="9">
    <location>
        <begin position="20"/>
        <end position="37"/>
    </location>
</feature>
<dbReference type="Proteomes" id="UP000288859">
    <property type="component" value="Unassembled WGS sequence"/>
</dbReference>
<dbReference type="InterPro" id="IPR001128">
    <property type="entry name" value="Cyt_P450"/>
</dbReference>
<keyword evidence="7" id="KW-0349">Heme</keyword>
<protein>
    <submittedName>
        <fullName evidence="10">Uncharacterized protein</fullName>
    </submittedName>
</protein>
<evidence type="ECO:0000256" key="3">
    <source>
        <dbReference type="ARBA" id="ARBA00022723"/>
    </source>
</evidence>
<evidence type="ECO:0000256" key="1">
    <source>
        <dbReference type="ARBA" id="ARBA00001971"/>
    </source>
</evidence>
<evidence type="ECO:0000256" key="6">
    <source>
        <dbReference type="ARBA" id="ARBA00023033"/>
    </source>
</evidence>
<comment type="cofactor">
    <cofactor evidence="1 7">
        <name>heme</name>
        <dbReference type="ChEBI" id="CHEBI:30413"/>
    </cofactor>
</comment>
<feature type="binding site" description="axial binding residue" evidence="7">
    <location>
        <position position="467"/>
    </location>
    <ligand>
        <name>heme</name>
        <dbReference type="ChEBI" id="CHEBI:30413"/>
    </ligand>
    <ligandPart>
        <name>Fe</name>
        <dbReference type="ChEBI" id="CHEBI:18248"/>
    </ligandPart>
</feature>
<organism evidence="10 11">
    <name type="scientific">Exophiala mesophila</name>
    <name type="common">Black yeast-like fungus</name>
    <dbReference type="NCBI Taxonomy" id="212818"/>
    <lineage>
        <taxon>Eukaryota</taxon>
        <taxon>Fungi</taxon>
        <taxon>Dikarya</taxon>
        <taxon>Ascomycota</taxon>
        <taxon>Pezizomycotina</taxon>
        <taxon>Eurotiomycetes</taxon>
        <taxon>Chaetothyriomycetidae</taxon>
        <taxon>Chaetothyriales</taxon>
        <taxon>Herpotrichiellaceae</taxon>
        <taxon>Exophiala</taxon>
    </lineage>
</organism>
<comment type="similarity">
    <text evidence="2">Belongs to the cytochrome P450 family.</text>
</comment>
<dbReference type="GO" id="GO:0005506">
    <property type="term" value="F:iron ion binding"/>
    <property type="evidence" value="ECO:0007669"/>
    <property type="project" value="InterPro"/>
</dbReference>
<proteinExistence type="inferred from homology"/>
<keyword evidence="4" id="KW-0560">Oxidoreductase</keyword>
<dbReference type="AlphaFoldDB" id="A0A438MSG1"/>
<dbReference type="InterPro" id="IPR021833">
    <property type="entry name" value="DUF3425"/>
</dbReference>
<dbReference type="GO" id="GO:0020037">
    <property type="term" value="F:heme binding"/>
    <property type="evidence" value="ECO:0007669"/>
    <property type="project" value="InterPro"/>
</dbReference>
<keyword evidence="8" id="KW-0175">Coiled coil</keyword>
<evidence type="ECO:0000256" key="9">
    <source>
        <dbReference type="SAM" id="Phobius"/>
    </source>
</evidence>
<name>A0A438MSG1_EXOME</name>
<dbReference type="PRINTS" id="PR00463">
    <property type="entry name" value="EP450I"/>
</dbReference>
<evidence type="ECO:0000256" key="2">
    <source>
        <dbReference type="ARBA" id="ARBA00010617"/>
    </source>
</evidence>
<feature type="coiled-coil region" evidence="8">
    <location>
        <begin position="533"/>
        <end position="580"/>
    </location>
</feature>
<keyword evidence="5 7" id="KW-0408">Iron</keyword>
<evidence type="ECO:0000256" key="7">
    <source>
        <dbReference type="PIRSR" id="PIRSR602401-1"/>
    </source>
</evidence>
<dbReference type="Pfam" id="PF11905">
    <property type="entry name" value="DUF3425"/>
    <property type="match status" value="1"/>
</dbReference>
<keyword evidence="9" id="KW-1133">Transmembrane helix</keyword>
<dbReference type="InterPro" id="IPR050121">
    <property type="entry name" value="Cytochrome_P450_monoxygenase"/>
</dbReference>
<dbReference type="OrthoDB" id="3934656at2759"/>
<dbReference type="InterPro" id="IPR017972">
    <property type="entry name" value="Cyt_P450_CS"/>
</dbReference>
<dbReference type="SUPFAM" id="SSF48264">
    <property type="entry name" value="Cytochrome P450"/>
    <property type="match status" value="1"/>
</dbReference>
<keyword evidence="6" id="KW-0503">Monooxygenase</keyword>
<sequence>MAHRVNSDMTALSWLRDVLVTYPIPIFVAYILFRLLWNKYQRHLVSIPGPTLAAYTKFWRLYDVWKGKAHLTAIDLHRKHGPLVRIAPNHVSVADPSYISVFYNIKENYTKSAFYPIQCISWKKKPEMNLFSTRDPHYHRREKRKVGAAYSLPNLLESEAAIDTCIHLFMDRLDEFALKNQSVDLGAWLQYFAFDVVGEVSFAHRLGFLEQGCDVDGMMKAIEGMLSYAALCGQVPEYHKYLLGNPLFAKVMPAMETWNAVLVFTLKAINSRASIKRDGELINADSEGRDMLSRWAYVKSSDPDKMNTRDIIVHLSTNVFAGSDTTAIALRAVVYYLCKNPQCMAKVVAEIDSADKQNKLSEIVTYKESTTVLPYFCAVLKEAMRIHPSVGFLMERHVPPEGAMICGQFIPGGTIVGINPWVTNRDPSVFPDPDTFKPERWLEASEAQHKQMSDILDLNFGGGSRKCVGRNISMIEMQKVLPQLFRLFKVELTEPDKEWHIYNHCCPLSEQSVSPLAIMVTTAGGKWASGRKLTDEQRERKRAVDRLRSHNNQLQNHSRIARLEARLEEVTAELQSLKETKATQAMATEIENPQGQSWPNYPPQPHPHPDLQPATSTGMWFQLPYVPALPITPPAPWMTGMSTSGTGLLTDESFVPGPGSSITERSRDSSYDVSLLQPAPMARGLSELDLPSSNGNSGTHTTTDSCLEVFNTALCKASSLSQSMICTDMILNQDALIRGVLFDWRDMSNPISLHCPIWAILQYLDTRLFRLSGWYRPRPSQYNLQHHLAADVLPWPGLRERAVFCPTLIENDWFWSGIIHNFRFYWPHGVAHVITMNPMNGLYRFSEIYDRHVFDIRMWRVDPDFFIGFPETLDDIQLPVEIERPLSCDFRELTEQSRPSPLPHLPLAQEDADRGAVDVETQMYFF</sequence>
<dbReference type="GO" id="GO:0016705">
    <property type="term" value="F:oxidoreductase activity, acting on paired donors, with incorporation or reduction of molecular oxygen"/>
    <property type="evidence" value="ECO:0007669"/>
    <property type="project" value="InterPro"/>
</dbReference>
<gene>
    <name evidence="10" type="ORF">B0A52_09919</name>
</gene>
<dbReference type="Gene3D" id="1.10.630.10">
    <property type="entry name" value="Cytochrome P450"/>
    <property type="match status" value="1"/>
</dbReference>
<dbReference type="PROSITE" id="PS00086">
    <property type="entry name" value="CYTOCHROME_P450"/>
    <property type="match status" value="1"/>
</dbReference>
<dbReference type="VEuPathDB" id="FungiDB:PV10_06214"/>
<evidence type="ECO:0000313" key="10">
    <source>
        <dbReference type="EMBL" id="RVX65993.1"/>
    </source>
</evidence>
<reference evidence="10 11" key="1">
    <citation type="submission" date="2017-03" db="EMBL/GenBank/DDBJ databases">
        <title>Genomes of endolithic fungi from Antarctica.</title>
        <authorList>
            <person name="Coleine C."/>
            <person name="Masonjones S."/>
            <person name="Stajich J.E."/>
        </authorList>
    </citation>
    <scope>NUCLEOTIDE SEQUENCE [LARGE SCALE GENOMIC DNA]</scope>
    <source>
        <strain evidence="10 11">CCFEE 6314</strain>
    </source>
</reference>
<dbReference type="GO" id="GO:0004497">
    <property type="term" value="F:monooxygenase activity"/>
    <property type="evidence" value="ECO:0007669"/>
    <property type="project" value="UniProtKB-KW"/>
</dbReference>
<comment type="caution">
    <text evidence="10">The sequence shown here is derived from an EMBL/GenBank/DDBJ whole genome shotgun (WGS) entry which is preliminary data.</text>
</comment>
<keyword evidence="9" id="KW-0812">Transmembrane</keyword>
<dbReference type="PANTHER" id="PTHR24305:SF232">
    <property type="entry name" value="P450, PUTATIVE (EUROFUNG)-RELATED"/>
    <property type="match status" value="1"/>
</dbReference>
<keyword evidence="9" id="KW-0472">Membrane</keyword>
<accession>A0A438MSG1</accession>
<dbReference type="Pfam" id="PF00067">
    <property type="entry name" value="p450"/>
    <property type="match status" value="1"/>
</dbReference>
<dbReference type="InterPro" id="IPR002401">
    <property type="entry name" value="Cyt_P450_E_grp-I"/>
</dbReference>
<dbReference type="EMBL" id="NAJM01000072">
    <property type="protein sequence ID" value="RVX65993.1"/>
    <property type="molecule type" value="Genomic_DNA"/>
</dbReference>
<evidence type="ECO:0000256" key="5">
    <source>
        <dbReference type="ARBA" id="ARBA00023004"/>
    </source>
</evidence>
<dbReference type="InterPro" id="IPR036396">
    <property type="entry name" value="Cyt_P450_sf"/>
</dbReference>
<evidence type="ECO:0000313" key="11">
    <source>
        <dbReference type="Proteomes" id="UP000288859"/>
    </source>
</evidence>
<dbReference type="CDD" id="cd11060">
    <property type="entry name" value="CYP57A1-like"/>
    <property type="match status" value="1"/>
</dbReference>
<keyword evidence="3 7" id="KW-0479">Metal-binding</keyword>
<dbReference type="FunFam" id="1.10.630.10:FF:000050">
    <property type="entry name" value="Cytochrome P450 monooxygenase"/>
    <property type="match status" value="1"/>
</dbReference>
<dbReference type="PANTHER" id="PTHR24305">
    <property type="entry name" value="CYTOCHROME P450"/>
    <property type="match status" value="1"/>
</dbReference>